<protein>
    <recommendedName>
        <fullName evidence="2">DUF4806 domain-containing protein</fullName>
    </recommendedName>
</protein>
<keyword evidence="5" id="KW-1185">Reference proteome</keyword>
<evidence type="ECO:0000313" key="5">
    <source>
        <dbReference type="Proteomes" id="UP000008820"/>
    </source>
</evidence>
<feature type="region of interest" description="Disordered" evidence="1">
    <location>
        <begin position="77"/>
        <end position="102"/>
    </location>
</feature>
<evidence type="ECO:0000313" key="4">
    <source>
        <dbReference type="EnsemblMetazoa" id="AAEL024121-PA"/>
    </source>
</evidence>
<evidence type="ECO:0000259" key="2">
    <source>
        <dbReference type="Pfam" id="PF16064"/>
    </source>
</evidence>
<dbReference type="Pfam" id="PF16064">
    <property type="entry name" value="DUF4806"/>
    <property type="match status" value="1"/>
</dbReference>
<name>A0A6I8TY93_AEDAE</name>
<dbReference type="InterPro" id="IPR032071">
    <property type="entry name" value="DUF4806"/>
</dbReference>
<accession>A0A6I8TY93</accession>
<feature type="compositionally biased region" description="Basic and acidic residues" evidence="1">
    <location>
        <begin position="77"/>
        <end position="86"/>
    </location>
</feature>
<evidence type="ECO:0000313" key="3">
    <source>
        <dbReference type="EnsemblMetazoa" id="AAEL020043-PA"/>
    </source>
</evidence>
<evidence type="ECO:0000256" key="1">
    <source>
        <dbReference type="SAM" id="MobiDB-lite"/>
    </source>
</evidence>
<feature type="compositionally biased region" description="Basic residues" evidence="1">
    <location>
        <begin position="87"/>
        <end position="101"/>
    </location>
</feature>
<sequence>MYTVVQFIENQKFKVMAVPTKWVEKSCLLWPRAANAKIEQLRISGRTFEGATKKIPAIVCGRFKEISLAEEAAEELSKREVSDVDGKKKRLKPAKKPKASAKKNYNDMIEEFNRQPLTELSQTAQPKVRVINAGKLQPSVPTTILRASGESSEAPSKTVDSTASHDMPFPAAEAAQVVTDIRHSTSFLAAPTQDTMPTVLHLAQENQMEAPMDQTDQWPTSSKMIGGTSPTTLVDANQIYFQDENIVYLQPSDENDISGLQIAGSMSYEQMKADLKVFIEQTVEKSIENAFQNNFARYAALSEIQAKDDSAKTVPDDSVENHAPINDEDELAKWNIKLNNKELQRRYLEYFSKIIIPNAYNQKGNNACYTVVDCLFSREFWTKMTWTGISRSDKAKRGFREYGNVTQLLGDIVRIGDPSYTAQQLELFCRNRLFRYCKSRSTSRRLRKSACRPKRSSKATATVEQNAADADDLCSSDDARMSGELSNSDEYETDSAGLERDEKISSDSS</sequence>
<dbReference type="OrthoDB" id="7765319at2759"/>
<feature type="domain" description="DUF4806" evidence="2">
    <location>
        <begin position="323"/>
        <end position="409"/>
    </location>
</feature>
<dbReference type="EnsemblMetazoa" id="AAEL024121-RA">
    <property type="protein sequence ID" value="AAEL024121-PA"/>
    <property type="gene ID" value="AAEL024121"/>
</dbReference>
<gene>
    <name evidence="3" type="primary">110678453</name>
    <name evidence="4" type="synonym">5568368</name>
</gene>
<feature type="compositionally biased region" description="Basic and acidic residues" evidence="1">
    <location>
        <begin position="497"/>
        <end position="509"/>
    </location>
</feature>
<proteinExistence type="predicted"/>
<feature type="region of interest" description="Disordered" evidence="1">
    <location>
        <begin position="448"/>
        <end position="509"/>
    </location>
</feature>
<dbReference type="AlphaFoldDB" id="A0A6I8TY93"/>
<feature type="compositionally biased region" description="Basic residues" evidence="1">
    <location>
        <begin position="448"/>
        <end position="457"/>
    </location>
</feature>
<dbReference type="Proteomes" id="UP000008820">
    <property type="component" value="Chromosome 3"/>
</dbReference>
<dbReference type="EnsemblMetazoa" id="AAEL020043-RA">
    <property type="protein sequence ID" value="AAEL020043-PA"/>
    <property type="gene ID" value="AAEL020043"/>
</dbReference>
<organism evidence="3 5">
    <name type="scientific">Aedes aegypti</name>
    <name type="common">Yellowfever mosquito</name>
    <name type="synonym">Culex aegypti</name>
    <dbReference type="NCBI Taxonomy" id="7159"/>
    <lineage>
        <taxon>Eukaryota</taxon>
        <taxon>Metazoa</taxon>
        <taxon>Ecdysozoa</taxon>
        <taxon>Arthropoda</taxon>
        <taxon>Hexapoda</taxon>
        <taxon>Insecta</taxon>
        <taxon>Pterygota</taxon>
        <taxon>Neoptera</taxon>
        <taxon>Endopterygota</taxon>
        <taxon>Diptera</taxon>
        <taxon>Nematocera</taxon>
        <taxon>Culicoidea</taxon>
        <taxon>Culicidae</taxon>
        <taxon>Culicinae</taxon>
        <taxon>Aedini</taxon>
        <taxon>Aedes</taxon>
        <taxon>Stegomyia</taxon>
    </lineage>
</organism>
<dbReference type="InParanoid" id="A0A6I8TY93"/>
<reference evidence="3 5" key="1">
    <citation type="submission" date="2017-06" db="EMBL/GenBank/DDBJ databases">
        <title>Aedes aegypti genome working group (AGWG) sequencing and assembly.</title>
        <authorList>
            <consortium name="Aedes aegypti Genome Working Group (AGWG)"/>
            <person name="Matthews B.J."/>
        </authorList>
    </citation>
    <scope>NUCLEOTIDE SEQUENCE [LARGE SCALE GENOMIC DNA]</scope>
    <source>
        <strain evidence="3 5">LVP_AGWG</strain>
    </source>
</reference>
<reference evidence="3" key="2">
    <citation type="submission" date="2020-05" db="UniProtKB">
        <authorList>
            <consortium name="EnsemblMetazoa"/>
        </authorList>
    </citation>
    <scope>IDENTIFICATION</scope>
    <source>
        <strain evidence="3">LVP_AGWG</strain>
    </source>
</reference>